<dbReference type="eggNOG" id="COG1028">
    <property type="taxonomic scope" value="Bacteria"/>
</dbReference>
<gene>
    <name evidence="4" type="ordered locus">Zmob_0861</name>
</gene>
<evidence type="ECO:0000256" key="2">
    <source>
        <dbReference type="ARBA" id="ARBA00023002"/>
    </source>
</evidence>
<dbReference type="AlphaFoldDB" id="A0A0H3G1W5"/>
<name>A0A0H3G1W5_ZYMMA</name>
<protein>
    <recommendedName>
        <fullName evidence="3">Uncharacterized oxidoreductase YghA</fullName>
    </recommendedName>
</protein>
<dbReference type="OrthoDB" id="9809287at2"/>
<keyword evidence="2" id="KW-0560">Oxidoreductase</keyword>
<dbReference type="InterPro" id="IPR020904">
    <property type="entry name" value="Sc_DH/Rdtase_CS"/>
</dbReference>
<dbReference type="RefSeq" id="WP_014500752.1">
    <property type="nucleotide sequence ID" value="NC_017262.1"/>
</dbReference>
<dbReference type="InterPro" id="IPR036291">
    <property type="entry name" value="NAD(P)-bd_dom_sf"/>
</dbReference>
<proteinExistence type="inferred from homology"/>
<dbReference type="PRINTS" id="PR00081">
    <property type="entry name" value="GDHRDH"/>
</dbReference>
<dbReference type="FunFam" id="3.40.50.720:FF:000097">
    <property type="entry name" value="SDR family oxidoreductase"/>
    <property type="match status" value="1"/>
</dbReference>
<dbReference type="Gene3D" id="3.40.50.720">
    <property type="entry name" value="NAD(P)-binding Rossmann-like Domain"/>
    <property type="match status" value="1"/>
</dbReference>
<dbReference type="KEGG" id="zmm:Zmob_0861"/>
<dbReference type="Pfam" id="PF13561">
    <property type="entry name" value="adh_short_C2"/>
    <property type="match status" value="1"/>
</dbReference>
<reference evidence="4 5" key="1">
    <citation type="journal article" date="2011" name="J. Bacteriol.">
        <title>Genome sequence of the ethanol-producing Zymomonas mobilis subsp. mobilis lectotype strain ATCC 10988.</title>
        <authorList>
            <person name="Pappas K.M."/>
            <person name="Kouvelis V.N."/>
            <person name="Saunders E."/>
            <person name="Brettin T.S."/>
            <person name="Bruce D."/>
            <person name="Detter C."/>
            <person name="Balakireva M."/>
            <person name="Han C.S."/>
            <person name="Savvakis G."/>
            <person name="Kyrpides N.C."/>
            <person name="Typas M.A."/>
        </authorList>
    </citation>
    <scope>NUCLEOTIDE SEQUENCE [LARGE SCALE GENOMIC DNA]</scope>
    <source>
        <strain evidence="5">ATCC 10988 / DSM 424 / CCUG 17860 / LMG 404 / NCIMB 8938 / NRRL B-806 / ZM1</strain>
    </source>
</reference>
<dbReference type="PROSITE" id="PS00061">
    <property type="entry name" value="ADH_SHORT"/>
    <property type="match status" value="1"/>
</dbReference>
<dbReference type="EMBL" id="CP002850">
    <property type="protein sequence ID" value="AEH62698.1"/>
    <property type="molecule type" value="Genomic_DNA"/>
</dbReference>
<dbReference type="HOGENOM" id="CLU_010194_4_0_5"/>
<comment type="similarity">
    <text evidence="1">Belongs to the short-chain dehydrogenases/reductases (SDR) family.</text>
</comment>
<dbReference type="PRINTS" id="PR00080">
    <property type="entry name" value="SDRFAMILY"/>
</dbReference>
<dbReference type="GO" id="GO:0016614">
    <property type="term" value="F:oxidoreductase activity, acting on CH-OH group of donors"/>
    <property type="evidence" value="ECO:0007669"/>
    <property type="project" value="UniProtKB-ARBA"/>
</dbReference>
<evidence type="ECO:0000313" key="4">
    <source>
        <dbReference type="EMBL" id="AEH62698.1"/>
    </source>
</evidence>
<dbReference type="SUPFAM" id="SSF51735">
    <property type="entry name" value="NAD(P)-binding Rossmann-fold domains"/>
    <property type="match status" value="1"/>
</dbReference>
<evidence type="ECO:0000313" key="5">
    <source>
        <dbReference type="Proteomes" id="UP000001494"/>
    </source>
</evidence>
<dbReference type="PANTHER" id="PTHR48107:SF16">
    <property type="entry name" value="NADPH-DEPENDENT ALDEHYDE REDUCTASE 1, CHLOROPLASTIC"/>
    <property type="match status" value="1"/>
</dbReference>
<evidence type="ECO:0000256" key="1">
    <source>
        <dbReference type="ARBA" id="ARBA00006484"/>
    </source>
</evidence>
<sequence>MANKSNISEGRRNMMAVLATAGLVSGLDGVASAANRDKEPAVTGGKTFYDPRDAYPRAPFAGQDQPWPGLASKMVPRPDHGEKSYRGSGKLQGRKALITGGDSGIGRATAIAYAREGADIVINYLPQEEPDAREVVALLQGEGHKVFALPGDLRNENFCVQLVQEASKRLGGLDILANIAGHQHYNESILTLSTADFDDTLKTNVYAMFWLCKEALKIMPAGSAIVNTSSTQGYRPSAILLDYATSKAAIANFTRALAIQLAPRGIRVNAVAPGPFWTPLQVSGGQPASAYSQFGANTPVKRPGQPVEIAPVYVFLACAENSYVTGEVYGETGCAQIF</sequence>
<dbReference type="PANTHER" id="PTHR48107">
    <property type="entry name" value="NADPH-DEPENDENT ALDEHYDE REDUCTASE-LIKE PROTEIN, CHLOROPLASTIC-RELATED"/>
    <property type="match status" value="1"/>
</dbReference>
<evidence type="ECO:0000256" key="3">
    <source>
        <dbReference type="ARBA" id="ARBA00067437"/>
    </source>
</evidence>
<organism evidence="4 5">
    <name type="scientific">Zymomonas mobilis subsp. mobilis (strain ATCC 10988 / DSM 424 / LMG 404 / NCIMB 8938 / NRRL B-806 / ZM1)</name>
    <dbReference type="NCBI Taxonomy" id="555217"/>
    <lineage>
        <taxon>Bacteria</taxon>
        <taxon>Pseudomonadati</taxon>
        <taxon>Pseudomonadota</taxon>
        <taxon>Alphaproteobacteria</taxon>
        <taxon>Sphingomonadales</taxon>
        <taxon>Zymomonadaceae</taxon>
        <taxon>Zymomonas</taxon>
    </lineage>
</organism>
<dbReference type="InterPro" id="IPR002347">
    <property type="entry name" value="SDR_fam"/>
</dbReference>
<dbReference type="Proteomes" id="UP000001494">
    <property type="component" value="Chromosome"/>
</dbReference>
<accession>A0A0H3G1W5</accession>